<comment type="caution">
    <text evidence="2">The sequence shown here is derived from an EMBL/GenBank/DDBJ whole genome shotgun (WGS) entry which is preliminary data.</text>
</comment>
<evidence type="ECO:0000256" key="1">
    <source>
        <dbReference type="SAM" id="Phobius"/>
    </source>
</evidence>
<sequence length="154" mass="17034">MRQSWAPYSDGAVFRRLAVVSEVEIGLGARHKGYKAGFVGKIDLWIGLQYYSAHFAVVPALLIAGFEPFFVLFLLSTRSVLEPKVAFAHAERLGWRDNGKNFSQASGAGVWSWRAEDTLDCMDGEADGLPRRRVCEEGCRQARALSEECSGCCL</sequence>
<reference evidence="2" key="1">
    <citation type="submission" date="2023-06" db="EMBL/GenBank/DDBJ databases">
        <authorList>
            <consortium name="Lawrence Berkeley National Laboratory"/>
            <person name="Ahrendt S."/>
            <person name="Sahu N."/>
            <person name="Indic B."/>
            <person name="Wong-Bajracharya J."/>
            <person name="Merenyi Z."/>
            <person name="Ke H.-M."/>
            <person name="Monk M."/>
            <person name="Kocsube S."/>
            <person name="Drula E."/>
            <person name="Lipzen A."/>
            <person name="Balint B."/>
            <person name="Henrissat B."/>
            <person name="Andreopoulos B."/>
            <person name="Martin F.M."/>
            <person name="Harder C.B."/>
            <person name="Rigling D."/>
            <person name="Ford K.L."/>
            <person name="Foster G.D."/>
            <person name="Pangilinan J."/>
            <person name="Papanicolaou A."/>
            <person name="Barry K."/>
            <person name="LaButti K."/>
            <person name="Viragh M."/>
            <person name="Koriabine M."/>
            <person name="Yan M."/>
            <person name="Riley R."/>
            <person name="Champramary S."/>
            <person name="Plett K.L."/>
            <person name="Tsai I.J."/>
            <person name="Slot J."/>
            <person name="Sipos G."/>
            <person name="Plett J."/>
            <person name="Nagy L.G."/>
            <person name="Grigoriev I.V."/>
        </authorList>
    </citation>
    <scope>NUCLEOTIDE SEQUENCE</scope>
    <source>
        <strain evidence="2">HWK02</strain>
    </source>
</reference>
<proteinExistence type="predicted"/>
<feature type="transmembrane region" description="Helical" evidence="1">
    <location>
        <begin position="53"/>
        <end position="75"/>
    </location>
</feature>
<organism evidence="2 3">
    <name type="scientific">Armillaria luteobubalina</name>
    <dbReference type="NCBI Taxonomy" id="153913"/>
    <lineage>
        <taxon>Eukaryota</taxon>
        <taxon>Fungi</taxon>
        <taxon>Dikarya</taxon>
        <taxon>Basidiomycota</taxon>
        <taxon>Agaricomycotina</taxon>
        <taxon>Agaricomycetes</taxon>
        <taxon>Agaricomycetidae</taxon>
        <taxon>Agaricales</taxon>
        <taxon>Marasmiineae</taxon>
        <taxon>Physalacriaceae</taxon>
        <taxon>Armillaria</taxon>
    </lineage>
</organism>
<accession>A0AA39ULR3</accession>
<keyword evidence="1" id="KW-1133">Transmembrane helix</keyword>
<keyword evidence="3" id="KW-1185">Reference proteome</keyword>
<dbReference type="EMBL" id="JAUEPU010000020">
    <property type="protein sequence ID" value="KAK0494577.1"/>
    <property type="molecule type" value="Genomic_DNA"/>
</dbReference>
<gene>
    <name evidence="2" type="ORF">EDD18DRAFT_1175173</name>
</gene>
<evidence type="ECO:0000313" key="3">
    <source>
        <dbReference type="Proteomes" id="UP001175228"/>
    </source>
</evidence>
<keyword evidence="1" id="KW-0472">Membrane</keyword>
<protein>
    <submittedName>
        <fullName evidence="2">Uncharacterized protein</fullName>
    </submittedName>
</protein>
<keyword evidence="1" id="KW-0812">Transmembrane</keyword>
<dbReference type="Proteomes" id="UP001175228">
    <property type="component" value="Unassembled WGS sequence"/>
</dbReference>
<dbReference type="AlphaFoldDB" id="A0AA39ULR3"/>
<evidence type="ECO:0000313" key="2">
    <source>
        <dbReference type="EMBL" id="KAK0494577.1"/>
    </source>
</evidence>
<name>A0AA39ULR3_9AGAR</name>